<evidence type="ECO:0000313" key="2">
    <source>
        <dbReference type="EMBL" id="KAJ9585775.1"/>
    </source>
</evidence>
<dbReference type="GO" id="GO:0007018">
    <property type="term" value="P:microtubule-based movement"/>
    <property type="evidence" value="ECO:0007669"/>
    <property type="project" value="InterPro"/>
</dbReference>
<evidence type="ECO:0000259" key="1">
    <source>
        <dbReference type="Pfam" id="PF08385"/>
    </source>
</evidence>
<reference evidence="2" key="2">
    <citation type="submission" date="2023-05" db="EMBL/GenBank/DDBJ databases">
        <authorList>
            <person name="Fouks B."/>
        </authorList>
    </citation>
    <scope>NUCLEOTIDE SEQUENCE</scope>
    <source>
        <strain evidence="2">Stay&amp;Tobe</strain>
        <tissue evidence="2">Testes</tissue>
    </source>
</reference>
<dbReference type="Pfam" id="PF08385">
    <property type="entry name" value="DHC_N1"/>
    <property type="match status" value="1"/>
</dbReference>
<dbReference type="EMBL" id="JASPKZ010007249">
    <property type="protein sequence ID" value="KAJ9585775.1"/>
    <property type="molecule type" value="Genomic_DNA"/>
</dbReference>
<sequence>MSGGAAEPSSAPDPRIQYLGRYVQKTLRLKPEKWNRLLAFEEQKAAVLDFLNKPEPLILIVLQNNAAQLQAFNSFPVSLKSKGVYFIKRQRGPIPKENISHHIILGDMAVKPIEQLAALVDEVFVPLLSNPANHKMWPPIVAQDILKHVHSLKSTVYQVKGQVSGQTVLPMPVGVERVHDAERKLIESAIEGVVIKWATQINDVLTEESSQAFAGGQNPTPSAEINFWNSRLRNLEYIYDQLRDERVRKMAAILEKTDSAYYPCFRTHFQNVVAALAEAKDIVLYLKPLLRHFAALEETDFAEITPCLRPLMHVVCLVWANSQYYCSSSKIIVLLRQICNLLIKQAKKFLDPSSIFQSDIDEAKLRVQESMDILLLFRRIFEESRENLGSYFKNKEPTLWTFHPKIVFERYQAFLDRLETIKSFFNTVLEFIKLEKVEIGGVRGRLLSSRVVAVFAEFSEHLTVFGSKSYDALDPEDPAFELDYMDFQSKIRDLDRRLASVLCQAFDDCCNLESVFKLIEIVGSVLDRPLIKEEFTGKYDSILVMLDEELTVTEEIYHEQMKVLKQVGWMPVSKNMPPVAGALRWAHQLRQRVDIPVKNFKALQHPIVKCDEAQLVLVKYDRIMNLLDKFEKKIFADWIVSVPEQCEKNLKLSLLTRKVINRELSLNFHPQLTAILREVHYLNLMEHKDIPEEALQIYERSETFRKYTSNLNQTIQWYNKLRRTSRSVEFALVEEQIREIDALVEQGRTSLNWNSTDQLEAKIFEKHITEVSVPKHLSSSITAPAYAPPPSQSNSSLSPAFLCKCQILHADQHYCYSQIQH</sequence>
<keyword evidence="3" id="KW-1185">Reference proteome</keyword>
<accession>A0AAD8ECU1</accession>
<dbReference type="InterPro" id="IPR026983">
    <property type="entry name" value="DHC"/>
</dbReference>
<comment type="caution">
    <text evidence="2">The sequence shown here is derived from an EMBL/GenBank/DDBJ whole genome shotgun (WGS) entry which is preliminary data.</text>
</comment>
<dbReference type="GO" id="GO:0051959">
    <property type="term" value="F:dynein light intermediate chain binding"/>
    <property type="evidence" value="ECO:0007669"/>
    <property type="project" value="InterPro"/>
</dbReference>
<gene>
    <name evidence="2" type="ORF">L9F63_002412</name>
</gene>
<proteinExistence type="predicted"/>
<dbReference type="GO" id="GO:0045505">
    <property type="term" value="F:dynein intermediate chain binding"/>
    <property type="evidence" value="ECO:0007669"/>
    <property type="project" value="InterPro"/>
</dbReference>
<reference evidence="2" key="1">
    <citation type="journal article" date="2023" name="IScience">
        <title>Live-bearing cockroach genome reveals convergent evolutionary mechanisms linked to viviparity in insects and beyond.</title>
        <authorList>
            <person name="Fouks B."/>
            <person name="Harrison M.C."/>
            <person name="Mikhailova A.A."/>
            <person name="Marchal E."/>
            <person name="English S."/>
            <person name="Carruthers M."/>
            <person name="Jennings E.C."/>
            <person name="Chiamaka E.L."/>
            <person name="Frigard R.A."/>
            <person name="Pippel M."/>
            <person name="Attardo G.M."/>
            <person name="Benoit J.B."/>
            <person name="Bornberg-Bauer E."/>
            <person name="Tobe S.S."/>
        </authorList>
    </citation>
    <scope>NUCLEOTIDE SEQUENCE</scope>
    <source>
        <strain evidence="2">Stay&amp;Tobe</strain>
    </source>
</reference>
<evidence type="ECO:0000313" key="3">
    <source>
        <dbReference type="Proteomes" id="UP001233999"/>
    </source>
</evidence>
<feature type="non-terminal residue" evidence="2">
    <location>
        <position position="1"/>
    </location>
</feature>
<dbReference type="AlphaFoldDB" id="A0AAD8ECU1"/>
<dbReference type="Proteomes" id="UP001233999">
    <property type="component" value="Unassembled WGS sequence"/>
</dbReference>
<protein>
    <recommendedName>
        <fullName evidence="1">Dynein heavy chain tail domain-containing protein</fullName>
    </recommendedName>
</protein>
<organism evidence="2 3">
    <name type="scientific">Diploptera punctata</name>
    <name type="common">Pacific beetle cockroach</name>
    <dbReference type="NCBI Taxonomy" id="6984"/>
    <lineage>
        <taxon>Eukaryota</taxon>
        <taxon>Metazoa</taxon>
        <taxon>Ecdysozoa</taxon>
        <taxon>Arthropoda</taxon>
        <taxon>Hexapoda</taxon>
        <taxon>Insecta</taxon>
        <taxon>Pterygota</taxon>
        <taxon>Neoptera</taxon>
        <taxon>Polyneoptera</taxon>
        <taxon>Dictyoptera</taxon>
        <taxon>Blattodea</taxon>
        <taxon>Blaberoidea</taxon>
        <taxon>Blaberidae</taxon>
        <taxon>Diplopterinae</taxon>
        <taxon>Diploptera</taxon>
    </lineage>
</organism>
<dbReference type="PANTHER" id="PTHR46532:SF11">
    <property type="entry name" value="DYNEIN AXONEMAL HEAVY CHAIN 12"/>
    <property type="match status" value="1"/>
</dbReference>
<feature type="domain" description="Dynein heavy chain tail" evidence="1">
    <location>
        <begin position="189"/>
        <end position="756"/>
    </location>
</feature>
<dbReference type="PANTHER" id="PTHR46532">
    <property type="entry name" value="MALE FERTILITY FACTOR KL5"/>
    <property type="match status" value="1"/>
</dbReference>
<dbReference type="GO" id="GO:0005858">
    <property type="term" value="C:axonemal dynein complex"/>
    <property type="evidence" value="ECO:0007669"/>
    <property type="project" value="TreeGrafter"/>
</dbReference>
<name>A0AAD8ECU1_DIPPU</name>
<dbReference type="InterPro" id="IPR013594">
    <property type="entry name" value="Dynein_heavy_tail"/>
</dbReference>